<dbReference type="GO" id="GO:0030659">
    <property type="term" value="C:cytoplasmic vesicle membrane"/>
    <property type="evidence" value="ECO:0007669"/>
    <property type="project" value="TreeGrafter"/>
</dbReference>
<evidence type="ECO:0000313" key="10">
    <source>
        <dbReference type="Proteomes" id="UP000004810"/>
    </source>
</evidence>
<dbReference type="InterPro" id="IPR051697">
    <property type="entry name" value="Patched_domain-protein"/>
</dbReference>
<keyword evidence="3 7" id="KW-0812">Transmembrane</keyword>
<dbReference type="PROSITE" id="PS50156">
    <property type="entry name" value="SSD"/>
    <property type="match status" value="1"/>
</dbReference>
<evidence type="ECO:0000256" key="4">
    <source>
        <dbReference type="ARBA" id="ARBA00022989"/>
    </source>
</evidence>
<comment type="similarity">
    <text evidence="2">Belongs to the patched family.</text>
</comment>
<feature type="non-terminal residue" evidence="9">
    <location>
        <position position="197"/>
    </location>
</feature>
<dbReference type="InterPro" id="IPR003392">
    <property type="entry name" value="PTHD_SSD"/>
</dbReference>
<evidence type="ECO:0000256" key="5">
    <source>
        <dbReference type="ARBA" id="ARBA00023136"/>
    </source>
</evidence>
<dbReference type="Gene3D" id="1.20.1640.10">
    <property type="entry name" value="Multidrug efflux transporter AcrB transmembrane domain"/>
    <property type="match status" value="1"/>
</dbReference>
<organism evidence="9 10">
    <name type="scientific">Wuchereria bancrofti</name>
    <dbReference type="NCBI Taxonomy" id="6293"/>
    <lineage>
        <taxon>Eukaryota</taxon>
        <taxon>Metazoa</taxon>
        <taxon>Ecdysozoa</taxon>
        <taxon>Nematoda</taxon>
        <taxon>Chromadorea</taxon>
        <taxon>Rhabditida</taxon>
        <taxon>Spirurina</taxon>
        <taxon>Spiruromorpha</taxon>
        <taxon>Filarioidea</taxon>
        <taxon>Onchocercidae</taxon>
        <taxon>Wuchereria</taxon>
    </lineage>
</organism>
<dbReference type="PANTHER" id="PTHR10796:SF185">
    <property type="entry name" value="SSD DOMAIN-CONTAINING PROTEIN"/>
    <property type="match status" value="1"/>
</dbReference>
<accession>J9AM98</accession>
<dbReference type="Pfam" id="PF02460">
    <property type="entry name" value="Patched"/>
    <property type="match status" value="1"/>
</dbReference>
<evidence type="ECO:0000256" key="2">
    <source>
        <dbReference type="ARBA" id="ARBA00005585"/>
    </source>
</evidence>
<reference evidence="10" key="1">
    <citation type="submission" date="2012-08" db="EMBL/GenBank/DDBJ databases">
        <title>The Genome Sequence of Wuchereria bancrofti.</title>
        <authorList>
            <person name="Nutman T.B."/>
            <person name="Fink D.L."/>
            <person name="Russ C."/>
            <person name="Young S."/>
            <person name="Zeng Q."/>
            <person name="Koehrsen M."/>
            <person name="Alvarado L."/>
            <person name="Berlin A."/>
            <person name="Chapman S.B."/>
            <person name="Chen Z."/>
            <person name="Freedman E."/>
            <person name="Gellesch M."/>
            <person name="Goldberg J."/>
            <person name="Griggs A."/>
            <person name="Gujja S."/>
            <person name="Heilman E.R."/>
            <person name="Heiman D."/>
            <person name="Hepburn T."/>
            <person name="Howarth C."/>
            <person name="Jen D."/>
            <person name="Larson L."/>
            <person name="Lewis B."/>
            <person name="Mehta T."/>
            <person name="Park D."/>
            <person name="Pearson M."/>
            <person name="Roberts A."/>
            <person name="Saif S."/>
            <person name="Shea T."/>
            <person name="Shenoy N."/>
            <person name="Sisk P."/>
            <person name="Stolte C."/>
            <person name="Sykes S."/>
            <person name="Walk T."/>
            <person name="White J."/>
            <person name="Yandava C."/>
            <person name="Haas B."/>
            <person name="Henn M.R."/>
            <person name="Nusbaum C."/>
            <person name="Birren B."/>
        </authorList>
    </citation>
    <scope>NUCLEOTIDE SEQUENCE [LARGE SCALE GENOMIC DNA]</scope>
    <source>
        <strain evidence="10">NA</strain>
    </source>
</reference>
<feature type="transmembrane region" description="Helical" evidence="7">
    <location>
        <begin position="142"/>
        <end position="162"/>
    </location>
</feature>
<evidence type="ECO:0000256" key="3">
    <source>
        <dbReference type="ARBA" id="ARBA00022692"/>
    </source>
</evidence>
<evidence type="ECO:0000256" key="6">
    <source>
        <dbReference type="ARBA" id="ARBA00023180"/>
    </source>
</evidence>
<feature type="transmembrane region" description="Helical" evidence="7">
    <location>
        <begin position="72"/>
        <end position="99"/>
    </location>
</feature>
<name>J9AM98_WUCBA</name>
<feature type="transmembrane region" description="Helical" evidence="7">
    <location>
        <begin position="111"/>
        <end position="130"/>
    </location>
</feature>
<comment type="caution">
    <text evidence="9">The sequence shown here is derived from an EMBL/GenBank/DDBJ whole genome shotgun (WGS) entry which is preliminary data.</text>
</comment>
<evidence type="ECO:0000256" key="7">
    <source>
        <dbReference type="SAM" id="Phobius"/>
    </source>
</evidence>
<feature type="non-terminal residue" evidence="9">
    <location>
        <position position="1"/>
    </location>
</feature>
<evidence type="ECO:0000259" key="8">
    <source>
        <dbReference type="PROSITE" id="PS50156"/>
    </source>
</evidence>
<dbReference type="GO" id="GO:0005886">
    <property type="term" value="C:plasma membrane"/>
    <property type="evidence" value="ECO:0007669"/>
    <property type="project" value="TreeGrafter"/>
</dbReference>
<gene>
    <name evidence="9" type="ORF">WUBG_13688</name>
</gene>
<sequence>VIYGVNVTGRKREISSAKVVTVHWYINFKSSPEKERAYVAFRKELDNFWLSKKNESKLKFIPHNDKAMNDELLLIIEVALPFAAVVSLQLMLFVVLSNYSRDIIKSKPVEGYLAVISVILSLICTFGLLFRLGMPFNPVSCTMPFLILAVGVDDAFLMLGAWRTTNRRLLIEERMALTMSDAGLSITVTSVTDFGCF</sequence>
<feature type="domain" description="SSD" evidence="8">
    <location>
        <begin position="79"/>
        <end position="197"/>
    </location>
</feature>
<dbReference type="Proteomes" id="UP000004810">
    <property type="component" value="Unassembled WGS sequence"/>
</dbReference>
<dbReference type="GO" id="GO:0018996">
    <property type="term" value="P:molting cycle, collagen and cuticulin-based cuticle"/>
    <property type="evidence" value="ECO:0007669"/>
    <property type="project" value="TreeGrafter"/>
</dbReference>
<proteinExistence type="inferred from homology"/>
<dbReference type="AlphaFoldDB" id="J9AM98"/>
<keyword evidence="5 7" id="KW-0472">Membrane</keyword>
<comment type="subcellular location">
    <subcellularLocation>
        <location evidence="1">Membrane</location>
        <topology evidence="1">Multi-pass membrane protein</topology>
    </subcellularLocation>
</comment>
<dbReference type="GO" id="GO:0006897">
    <property type="term" value="P:endocytosis"/>
    <property type="evidence" value="ECO:0007669"/>
    <property type="project" value="TreeGrafter"/>
</dbReference>
<dbReference type="SUPFAM" id="SSF82866">
    <property type="entry name" value="Multidrug efflux transporter AcrB transmembrane domain"/>
    <property type="match status" value="1"/>
</dbReference>
<evidence type="ECO:0000313" key="9">
    <source>
        <dbReference type="EMBL" id="EJW75405.1"/>
    </source>
</evidence>
<protein>
    <recommendedName>
        <fullName evidence="8">SSD domain-containing protein</fullName>
    </recommendedName>
</protein>
<dbReference type="PANTHER" id="PTHR10796">
    <property type="entry name" value="PATCHED-RELATED"/>
    <property type="match status" value="1"/>
</dbReference>
<dbReference type="EMBL" id="ADBV01010604">
    <property type="protein sequence ID" value="EJW75405.1"/>
    <property type="molecule type" value="Genomic_DNA"/>
</dbReference>
<keyword evidence="4 7" id="KW-1133">Transmembrane helix</keyword>
<dbReference type="InterPro" id="IPR000731">
    <property type="entry name" value="SSD"/>
</dbReference>
<keyword evidence="6" id="KW-0325">Glycoprotein</keyword>
<evidence type="ECO:0000256" key="1">
    <source>
        <dbReference type="ARBA" id="ARBA00004141"/>
    </source>
</evidence>